<evidence type="ECO:0000256" key="13">
    <source>
        <dbReference type="SAM" id="Phobius"/>
    </source>
</evidence>
<feature type="transmembrane region" description="Helical" evidence="13">
    <location>
        <begin position="6"/>
        <end position="27"/>
    </location>
</feature>
<comment type="catalytic activity">
    <reaction evidence="12">
        <text>K(+)(in) = K(+)(out)</text>
        <dbReference type="Rhea" id="RHEA:29463"/>
        <dbReference type="ChEBI" id="CHEBI:29103"/>
    </reaction>
</comment>
<dbReference type="AlphaFoldDB" id="A0A916ZBB1"/>
<comment type="caution">
    <text evidence="14">The sequence shown here is derived from an EMBL/GenBank/DDBJ whole genome shotgun (WGS) entry which is preliminary data.</text>
</comment>
<keyword evidence="9" id="KW-0406">Ion transport</keyword>
<dbReference type="Pfam" id="PF06736">
    <property type="entry name" value="TMEM175"/>
    <property type="match status" value="1"/>
</dbReference>
<keyword evidence="7" id="KW-0630">Potassium</keyword>
<comment type="similarity">
    <text evidence="2">Belongs to the TMEM175 family.</text>
</comment>
<evidence type="ECO:0000256" key="1">
    <source>
        <dbReference type="ARBA" id="ARBA00004141"/>
    </source>
</evidence>
<evidence type="ECO:0000313" key="15">
    <source>
        <dbReference type="Proteomes" id="UP000612456"/>
    </source>
</evidence>
<reference evidence="14" key="2">
    <citation type="submission" date="2020-09" db="EMBL/GenBank/DDBJ databases">
        <authorList>
            <person name="Sun Q."/>
            <person name="Zhou Y."/>
        </authorList>
    </citation>
    <scope>NUCLEOTIDE SEQUENCE</scope>
    <source>
        <strain evidence="14">CGMCC 1.15178</strain>
    </source>
</reference>
<evidence type="ECO:0000256" key="3">
    <source>
        <dbReference type="ARBA" id="ARBA00022448"/>
    </source>
</evidence>
<comment type="subcellular location">
    <subcellularLocation>
        <location evidence="1">Membrane</location>
        <topology evidence="1">Multi-pass membrane protein</topology>
    </subcellularLocation>
</comment>
<dbReference type="Proteomes" id="UP000612456">
    <property type="component" value="Unassembled WGS sequence"/>
</dbReference>
<gene>
    <name evidence="14" type="ORF">GCM10010911_49630</name>
</gene>
<keyword evidence="4" id="KW-0633">Potassium transport</keyword>
<evidence type="ECO:0000256" key="5">
    <source>
        <dbReference type="ARBA" id="ARBA00022692"/>
    </source>
</evidence>
<name>A0A916ZBB1_9BACL</name>
<evidence type="ECO:0000256" key="4">
    <source>
        <dbReference type="ARBA" id="ARBA00022538"/>
    </source>
</evidence>
<evidence type="ECO:0000256" key="9">
    <source>
        <dbReference type="ARBA" id="ARBA00023065"/>
    </source>
</evidence>
<evidence type="ECO:0000256" key="2">
    <source>
        <dbReference type="ARBA" id="ARBA00006920"/>
    </source>
</evidence>
<evidence type="ECO:0000256" key="11">
    <source>
        <dbReference type="ARBA" id="ARBA00023303"/>
    </source>
</evidence>
<accession>A0A916ZBB1</accession>
<organism evidence="14 15">
    <name type="scientific">Paenibacillus nasutitermitis</name>
    <dbReference type="NCBI Taxonomy" id="1652958"/>
    <lineage>
        <taxon>Bacteria</taxon>
        <taxon>Bacillati</taxon>
        <taxon>Bacillota</taxon>
        <taxon>Bacilli</taxon>
        <taxon>Bacillales</taxon>
        <taxon>Paenibacillaceae</taxon>
        <taxon>Paenibacillus</taxon>
    </lineage>
</organism>
<keyword evidence="3" id="KW-0813">Transport</keyword>
<evidence type="ECO:0000256" key="6">
    <source>
        <dbReference type="ARBA" id="ARBA00022826"/>
    </source>
</evidence>
<evidence type="ECO:0000256" key="8">
    <source>
        <dbReference type="ARBA" id="ARBA00022989"/>
    </source>
</evidence>
<dbReference type="InterPro" id="IPR010617">
    <property type="entry name" value="TMEM175-like"/>
</dbReference>
<keyword evidence="8 13" id="KW-1133">Transmembrane helix</keyword>
<evidence type="ECO:0000256" key="10">
    <source>
        <dbReference type="ARBA" id="ARBA00023136"/>
    </source>
</evidence>
<keyword evidence="10 13" id="KW-0472">Membrane</keyword>
<keyword evidence="6" id="KW-0631">Potassium channel</keyword>
<dbReference type="EMBL" id="BMHP01000003">
    <property type="protein sequence ID" value="GGD85295.1"/>
    <property type="molecule type" value="Genomic_DNA"/>
</dbReference>
<evidence type="ECO:0008006" key="16">
    <source>
        <dbReference type="Google" id="ProtNLM"/>
    </source>
</evidence>
<proteinExistence type="inferred from homology"/>
<evidence type="ECO:0000313" key="14">
    <source>
        <dbReference type="EMBL" id="GGD85295.1"/>
    </source>
</evidence>
<keyword evidence="15" id="KW-1185">Reference proteome</keyword>
<evidence type="ECO:0000256" key="7">
    <source>
        <dbReference type="ARBA" id="ARBA00022958"/>
    </source>
</evidence>
<sequence length="95" mass="11017">MKVTRMEAFSDGVLAIIITIMVLEFKIPNGHDWSSLGALVPKFLSYAVSFVYVVIYWNNHYHLLQTVRSLHGKLMWLNMLLLSLLRLRRCMVSCC</sequence>
<dbReference type="GO" id="GO:0016020">
    <property type="term" value="C:membrane"/>
    <property type="evidence" value="ECO:0007669"/>
    <property type="project" value="UniProtKB-SubCell"/>
</dbReference>
<reference evidence="14" key="1">
    <citation type="journal article" date="2014" name="Int. J. Syst. Evol. Microbiol.">
        <title>Complete genome sequence of Corynebacterium casei LMG S-19264T (=DSM 44701T), isolated from a smear-ripened cheese.</title>
        <authorList>
            <consortium name="US DOE Joint Genome Institute (JGI-PGF)"/>
            <person name="Walter F."/>
            <person name="Albersmeier A."/>
            <person name="Kalinowski J."/>
            <person name="Ruckert C."/>
        </authorList>
    </citation>
    <scope>NUCLEOTIDE SEQUENCE</scope>
    <source>
        <strain evidence="14">CGMCC 1.15178</strain>
    </source>
</reference>
<evidence type="ECO:0000256" key="12">
    <source>
        <dbReference type="ARBA" id="ARBA00034430"/>
    </source>
</evidence>
<dbReference type="GO" id="GO:0015252">
    <property type="term" value="F:proton channel activity"/>
    <property type="evidence" value="ECO:0007669"/>
    <property type="project" value="InterPro"/>
</dbReference>
<keyword evidence="11" id="KW-0407">Ion channel</keyword>
<feature type="transmembrane region" description="Helical" evidence="13">
    <location>
        <begin position="39"/>
        <end position="58"/>
    </location>
</feature>
<dbReference type="GO" id="GO:0005267">
    <property type="term" value="F:potassium channel activity"/>
    <property type="evidence" value="ECO:0007669"/>
    <property type="project" value="UniProtKB-KW"/>
</dbReference>
<keyword evidence="5 13" id="KW-0812">Transmembrane</keyword>
<protein>
    <recommendedName>
        <fullName evidence="16">DUF1211 domain-containing protein</fullName>
    </recommendedName>
</protein>